<accession>A0A2W5KG57</accession>
<feature type="transmembrane region" description="Helical" evidence="7">
    <location>
        <begin position="76"/>
        <end position="98"/>
    </location>
</feature>
<reference evidence="8 9" key="1">
    <citation type="submission" date="2017-08" db="EMBL/GenBank/DDBJ databases">
        <title>Infants hospitalized years apart are colonized by the same room-sourced microbial strains.</title>
        <authorList>
            <person name="Brooks B."/>
            <person name="Olm M.R."/>
            <person name="Firek B.A."/>
            <person name="Baker R."/>
            <person name="Thomas B.C."/>
            <person name="Morowitz M.J."/>
            <person name="Banfield J.F."/>
        </authorList>
    </citation>
    <scope>NUCLEOTIDE SEQUENCE [LARGE SCALE GENOMIC DNA]</scope>
    <source>
        <strain evidence="8">S2_005_003_R2_43</strain>
    </source>
</reference>
<evidence type="ECO:0000256" key="5">
    <source>
        <dbReference type="ARBA" id="ARBA00023136"/>
    </source>
</evidence>
<evidence type="ECO:0000313" key="8">
    <source>
        <dbReference type="EMBL" id="PZQ16066.1"/>
    </source>
</evidence>
<keyword evidence="5 7" id="KW-0472">Membrane</keyword>
<feature type="transmembrane region" description="Helical" evidence="7">
    <location>
        <begin position="299"/>
        <end position="319"/>
    </location>
</feature>
<dbReference type="CDD" id="cd06176">
    <property type="entry name" value="MFS_BCD_PucC-like"/>
    <property type="match status" value="1"/>
</dbReference>
<dbReference type="InterPro" id="IPR036259">
    <property type="entry name" value="MFS_trans_sf"/>
</dbReference>
<sequence>MTTTFGWLQIVRLGLAQTALGAVVVLTTSTLNRVMVVELALPALVPGLLVALHHASQALRPRWGFGSDRGGRRTPWIVGGMALLSAGGTLAAIATAAMAESLPLGLTLGVLAFLMIGVGVGACGTNLLVLLASHVADRRRPAAATIVWVMMIAGFVVTGGAAGHALDPFSSGRLVAVCAAVCVIAFLVAVAATWRLEPMESPEERRPVQAAVPFRVALATVGNEPAARRFTLFVLASMLAYSMQDLILEPFAGLVFGMTPGETTRLSGLQNAGTLAGMVGVGLLAGVFGEARDGLLGRWIVGGCLASAGALGMIALAGATASDAALVPAVFALGLGNGAFAVAAIGSMMGLAGRGDPATRGVRMGLWGAAQAIGFGFGGLLGAAAADLARTAFGSASAAYACVFLAEGALFLACAAYALRLGRNETAAPAAARPSSTPWRAEAAWPADGRATP</sequence>
<dbReference type="AlphaFoldDB" id="A0A2W5KG57"/>
<dbReference type="Gene3D" id="1.20.1250.20">
    <property type="entry name" value="MFS general substrate transporter like domains"/>
    <property type="match status" value="2"/>
</dbReference>
<keyword evidence="4 7" id="KW-1133">Transmembrane helix</keyword>
<dbReference type="InterPro" id="IPR004896">
    <property type="entry name" value="PucC-rel"/>
</dbReference>
<feature type="transmembrane region" description="Helical" evidence="7">
    <location>
        <begin position="174"/>
        <end position="196"/>
    </location>
</feature>
<dbReference type="EMBL" id="QFPN01000004">
    <property type="protein sequence ID" value="PZQ16066.1"/>
    <property type="molecule type" value="Genomic_DNA"/>
</dbReference>
<evidence type="ECO:0000256" key="7">
    <source>
        <dbReference type="SAM" id="Phobius"/>
    </source>
</evidence>
<gene>
    <name evidence="8" type="ORF">DI565_09730</name>
</gene>
<dbReference type="PANTHER" id="PTHR23538:SF1">
    <property type="entry name" value="44.5 KD BACTERIOCHLOROPHYLL SYNTHASE SUBUNIT"/>
    <property type="match status" value="1"/>
</dbReference>
<evidence type="ECO:0000313" key="9">
    <source>
        <dbReference type="Proteomes" id="UP000249577"/>
    </source>
</evidence>
<feature type="transmembrane region" description="Helical" evidence="7">
    <location>
        <begin position="364"/>
        <end position="386"/>
    </location>
</feature>
<dbReference type="PANTHER" id="PTHR23538">
    <property type="entry name" value="44.5 KD BACTERIOCHLOROPHYLL SYNTHASE SUBUNIT"/>
    <property type="match status" value="1"/>
</dbReference>
<feature type="region of interest" description="Disordered" evidence="6">
    <location>
        <begin position="430"/>
        <end position="453"/>
    </location>
</feature>
<comment type="subcellular location">
    <subcellularLocation>
        <location evidence="1">Membrane</location>
        <topology evidence="1">Multi-pass membrane protein</topology>
    </subcellularLocation>
</comment>
<feature type="transmembrane region" description="Helical" evidence="7">
    <location>
        <begin position="398"/>
        <end position="419"/>
    </location>
</feature>
<feature type="transmembrane region" description="Helical" evidence="7">
    <location>
        <begin position="104"/>
        <end position="130"/>
    </location>
</feature>
<feature type="transmembrane region" description="Helical" evidence="7">
    <location>
        <begin position="325"/>
        <end position="352"/>
    </location>
</feature>
<dbReference type="GO" id="GO:0016020">
    <property type="term" value="C:membrane"/>
    <property type="evidence" value="ECO:0007669"/>
    <property type="project" value="UniProtKB-SubCell"/>
</dbReference>
<feature type="transmembrane region" description="Helical" evidence="7">
    <location>
        <begin position="230"/>
        <end position="248"/>
    </location>
</feature>
<comment type="similarity">
    <text evidence="2">Belongs to the PucC family.</text>
</comment>
<feature type="transmembrane region" description="Helical" evidence="7">
    <location>
        <begin position="142"/>
        <end position="162"/>
    </location>
</feature>
<protein>
    <submittedName>
        <fullName evidence="8">MFS transporter</fullName>
    </submittedName>
</protein>
<dbReference type="InterPro" id="IPR026036">
    <property type="entry name" value="PucC"/>
</dbReference>
<dbReference type="SUPFAM" id="SSF103473">
    <property type="entry name" value="MFS general substrate transporter"/>
    <property type="match status" value="1"/>
</dbReference>
<feature type="compositionally biased region" description="Low complexity" evidence="6">
    <location>
        <begin position="430"/>
        <end position="441"/>
    </location>
</feature>
<keyword evidence="3 7" id="KW-0812">Transmembrane</keyword>
<dbReference type="PIRSF" id="PIRSF016565">
    <property type="entry name" value="PucC"/>
    <property type="match status" value="1"/>
</dbReference>
<proteinExistence type="inferred from homology"/>
<feature type="transmembrane region" description="Helical" evidence="7">
    <location>
        <begin position="268"/>
        <end position="287"/>
    </location>
</feature>
<evidence type="ECO:0000256" key="4">
    <source>
        <dbReference type="ARBA" id="ARBA00022989"/>
    </source>
</evidence>
<evidence type="ECO:0000256" key="6">
    <source>
        <dbReference type="SAM" id="MobiDB-lite"/>
    </source>
</evidence>
<dbReference type="Pfam" id="PF03209">
    <property type="entry name" value="PUCC"/>
    <property type="match status" value="1"/>
</dbReference>
<comment type="caution">
    <text evidence="8">The sequence shown here is derived from an EMBL/GenBank/DDBJ whole genome shotgun (WGS) entry which is preliminary data.</text>
</comment>
<dbReference type="Proteomes" id="UP000249577">
    <property type="component" value="Unassembled WGS sequence"/>
</dbReference>
<evidence type="ECO:0000256" key="1">
    <source>
        <dbReference type="ARBA" id="ARBA00004141"/>
    </source>
</evidence>
<evidence type="ECO:0000256" key="3">
    <source>
        <dbReference type="ARBA" id="ARBA00022692"/>
    </source>
</evidence>
<evidence type="ECO:0000256" key="2">
    <source>
        <dbReference type="ARBA" id="ARBA00008412"/>
    </source>
</evidence>
<feature type="transmembrane region" description="Helical" evidence="7">
    <location>
        <begin position="31"/>
        <end position="55"/>
    </location>
</feature>
<organism evidence="8 9">
    <name type="scientific">Ancylobacter novellus</name>
    <name type="common">Thiobacillus novellus</name>
    <dbReference type="NCBI Taxonomy" id="921"/>
    <lineage>
        <taxon>Bacteria</taxon>
        <taxon>Pseudomonadati</taxon>
        <taxon>Pseudomonadota</taxon>
        <taxon>Alphaproteobacteria</taxon>
        <taxon>Hyphomicrobiales</taxon>
        <taxon>Xanthobacteraceae</taxon>
        <taxon>Ancylobacter</taxon>
    </lineage>
</organism>
<name>A0A2W5KG57_ANCNO</name>